<feature type="region of interest" description="Disordered" evidence="1">
    <location>
        <begin position="132"/>
        <end position="186"/>
    </location>
</feature>
<evidence type="ECO:0000313" key="2">
    <source>
        <dbReference type="EMBL" id="REF69629.1"/>
    </source>
</evidence>
<accession>A0A3D9XRT7</accession>
<feature type="compositionally biased region" description="Basic and acidic residues" evidence="1">
    <location>
        <begin position="172"/>
        <end position="186"/>
    </location>
</feature>
<organism evidence="2 3">
    <name type="scientific">Paracoccus versutus</name>
    <name type="common">Thiobacillus versutus</name>
    <dbReference type="NCBI Taxonomy" id="34007"/>
    <lineage>
        <taxon>Bacteria</taxon>
        <taxon>Pseudomonadati</taxon>
        <taxon>Pseudomonadota</taxon>
        <taxon>Alphaproteobacteria</taxon>
        <taxon>Rhodobacterales</taxon>
        <taxon>Paracoccaceae</taxon>
        <taxon>Paracoccus</taxon>
    </lineage>
</organism>
<evidence type="ECO:0000256" key="1">
    <source>
        <dbReference type="SAM" id="MobiDB-lite"/>
    </source>
</evidence>
<comment type="caution">
    <text evidence="2">The sequence shown here is derived from an EMBL/GenBank/DDBJ whole genome shotgun (WGS) entry which is preliminary data.</text>
</comment>
<dbReference type="EMBL" id="QTUJ01000002">
    <property type="protein sequence ID" value="REF69629.1"/>
    <property type="molecule type" value="Genomic_DNA"/>
</dbReference>
<sequence>MNAHSEIEHDMEGGEIDLQLDTLMGDIRDEMLSRVKHLKATWNLLSEAEQHEVANGLELFAKSLIRKVVGALNKHEFPHAVVKLSEFKVKGGKDIEAKISCPNIELNREALGNHVGDMCMLMMVDSETFFSERAPVKTDPDQPGFDLEGDGEGDADPDEEGERLALPPPSPTERKNNRKPKPEDLD</sequence>
<dbReference type="Proteomes" id="UP000256941">
    <property type="component" value="Unassembled WGS sequence"/>
</dbReference>
<dbReference type="AlphaFoldDB" id="A0A3D9XRT7"/>
<feature type="compositionally biased region" description="Acidic residues" evidence="1">
    <location>
        <begin position="147"/>
        <end position="161"/>
    </location>
</feature>
<reference evidence="2 3" key="1">
    <citation type="submission" date="2018-08" db="EMBL/GenBank/DDBJ databases">
        <title>Genomic Encyclopedia of Archaeal and Bacterial Type Strains, Phase II (KMG-II): from individual species to whole genera.</title>
        <authorList>
            <person name="Goeker M."/>
        </authorList>
    </citation>
    <scope>NUCLEOTIDE SEQUENCE [LARGE SCALE GENOMIC DNA]</scope>
    <source>
        <strain evidence="2 3">DSM 17099</strain>
    </source>
</reference>
<dbReference type="RefSeq" id="WP_116221875.1">
    <property type="nucleotide sequence ID" value="NZ_CP038197.1"/>
</dbReference>
<evidence type="ECO:0000313" key="3">
    <source>
        <dbReference type="Proteomes" id="UP000256941"/>
    </source>
</evidence>
<protein>
    <submittedName>
        <fullName evidence="2">Uncharacterized protein</fullName>
    </submittedName>
</protein>
<proteinExistence type="predicted"/>
<name>A0A3D9XRT7_PARVE</name>
<gene>
    <name evidence="2" type="ORF">BDD41_2339</name>
</gene>